<comment type="caution">
    <text evidence="1">The sequence shown here is derived from an EMBL/GenBank/DDBJ whole genome shotgun (WGS) entry which is preliminary data.</text>
</comment>
<dbReference type="Gene3D" id="3.40.50.1000">
    <property type="entry name" value="HAD superfamily/HAD-like"/>
    <property type="match status" value="1"/>
</dbReference>
<name>A0ABU1IQI1_9BACL</name>
<dbReference type="SFLD" id="SFLDS00003">
    <property type="entry name" value="Haloacid_Dehalogenase"/>
    <property type="match status" value="1"/>
</dbReference>
<dbReference type="NCBIfam" id="TIGR00099">
    <property type="entry name" value="Cof-subfamily"/>
    <property type="match status" value="1"/>
</dbReference>
<dbReference type="CDD" id="cd07516">
    <property type="entry name" value="HAD_Pase"/>
    <property type="match status" value="1"/>
</dbReference>
<dbReference type="Proteomes" id="UP001185012">
    <property type="component" value="Unassembled WGS sequence"/>
</dbReference>
<evidence type="ECO:0000313" key="1">
    <source>
        <dbReference type="EMBL" id="MDR6226792.1"/>
    </source>
</evidence>
<sequence>MSMLNYTMFVSDIDGTLVTQTKNIPVANQQSISAFREQGGYFTLATGRSYLEAKRFIQELKVDLPVILCNGAVLFDPATKELKAVSSVERGLLFRLLTQLETWGQEVEIFIYSLDRIYATRISPPLQEALKEHDDQFPLELIPTYDDLPDVPVIKVVAVAAPHTMPKLHRWSDSLNYPLETVQSSENFFEILPGGTSKGNAMEQIAKRYRLTIDQCAAIGDHLNDLSMVRKAGLSAAVANAHPELIQAAHHVVPSNEEAGVSHFLNQYVIHPRTAVQGG</sequence>
<reference evidence="1 2" key="1">
    <citation type="submission" date="2023-07" db="EMBL/GenBank/DDBJ databases">
        <title>Genomic Encyclopedia of Type Strains, Phase IV (KMG-IV): sequencing the most valuable type-strain genomes for metagenomic binning, comparative biology and taxonomic classification.</title>
        <authorList>
            <person name="Goeker M."/>
        </authorList>
    </citation>
    <scope>NUCLEOTIDE SEQUENCE [LARGE SCALE GENOMIC DNA]</scope>
    <source>
        <strain evidence="1 2">DSM 45903</strain>
    </source>
</reference>
<gene>
    <name evidence="1" type="ORF">JOE21_002802</name>
</gene>
<evidence type="ECO:0000313" key="2">
    <source>
        <dbReference type="Proteomes" id="UP001185012"/>
    </source>
</evidence>
<keyword evidence="2" id="KW-1185">Reference proteome</keyword>
<dbReference type="Gene3D" id="3.30.1240.10">
    <property type="match status" value="1"/>
</dbReference>
<dbReference type="InterPro" id="IPR036412">
    <property type="entry name" value="HAD-like_sf"/>
</dbReference>
<dbReference type="InterPro" id="IPR006379">
    <property type="entry name" value="HAD-SF_hydro_IIB"/>
</dbReference>
<dbReference type="EMBL" id="JAVDQG010000006">
    <property type="protein sequence ID" value="MDR6226792.1"/>
    <property type="molecule type" value="Genomic_DNA"/>
</dbReference>
<protein>
    <submittedName>
        <fullName evidence="1">Cof subfamily protein (Haloacid dehalogenase superfamily)</fullName>
    </submittedName>
</protein>
<accession>A0ABU1IQI1</accession>
<dbReference type="InterPro" id="IPR023214">
    <property type="entry name" value="HAD_sf"/>
</dbReference>
<dbReference type="PANTHER" id="PTHR10000:SF8">
    <property type="entry name" value="HAD SUPERFAMILY HYDROLASE-LIKE, TYPE 3"/>
    <property type="match status" value="1"/>
</dbReference>
<dbReference type="SFLD" id="SFLDG01140">
    <property type="entry name" value="C2.B:_Phosphomannomutase_and_P"/>
    <property type="match status" value="1"/>
</dbReference>
<dbReference type="PANTHER" id="PTHR10000">
    <property type="entry name" value="PHOSPHOSERINE PHOSPHATASE"/>
    <property type="match status" value="1"/>
</dbReference>
<dbReference type="NCBIfam" id="TIGR01484">
    <property type="entry name" value="HAD-SF-IIB"/>
    <property type="match status" value="1"/>
</dbReference>
<proteinExistence type="predicted"/>
<dbReference type="Pfam" id="PF08282">
    <property type="entry name" value="Hydrolase_3"/>
    <property type="match status" value="1"/>
</dbReference>
<dbReference type="InterPro" id="IPR000150">
    <property type="entry name" value="Cof"/>
</dbReference>
<dbReference type="SUPFAM" id="SSF56784">
    <property type="entry name" value="HAD-like"/>
    <property type="match status" value="1"/>
</dbReference>
<organism evidence="1 2">
    <name type="scientific">Desmospora profundinema</name>
    <dbReference type="NCBI Taxonomy" id="1571184"/>
    <lineage>
        <taxon>Bacteria</taxon>
        <taxon>Bacillati</taxon>
        <taxon>Bacillota</taxon>
        <taxon>Bacilli</taxon>
        <taxon>Bacillales</taxon>
        <taxon>Thermoactinomycetaceae</taxon>
        <taxon>Desmospora</taxon>
    </lineage>
</organism>